<gene>
    <name evidence="1" type="ORF">LCGC14_3147810</name>
</gene>
<reference evidence="1" key="1">
    <citation type="journal article" date="2015" name="Nature">
        <title>Complex archaea that bridge the gap between prokaryotes and eukaryotes.</title>
        <authorList>
            <person name="Spang A."/>
            <person name="Saw J.H."/>
            <person name="Jorgensen S.L."/>
            <person name="Zaremba-Niedzwiedzka K."/>
            <person name="Martijn J."/>
            <person name="Lind A.E."/>
            <person name="van Eijk R."/>
            <person name="Schleper C."/>
            <person name="Guy L."/>
            <person name="Ettema T.J."/>
        </authorList>
    </citation>
    <scope>NUCLEOTIDE SEQUENCE</scope>
</reference>
<organism evidence="1">
    <name type="scientific">marine sediment metagenome</name>
    <dbReference type="NCBI Taxonomy" id="412755"/>
    <lineage>
        <taxon>unclassified sequences</taxon>
        <taxon>metagenomes</taxon>
        <taxon>ecological metagenomes</taxon>
    </lineage>
</organism>
<comment type="caution">
    <text evidence="1">The sequence shown here is derived from an EMBL/GenBank/DDBJ whole genome shotgun (WGS) entry which is preliminary data.</text>
</comment>
<accession>A0A0F8VV21</accession>
<proteinExistence type="predicted"/>
<dbReference type="EMBL" id="LAZR01069203">
    <property type="protein sequence ID" value="KKK48172.1"/>
    <property type="molecule type" value="Genomic_DNA"/>
</dbReference>
<sequence length="60" mass="7567">MKEDFTKYTLLELWQTLPFIKKTVDEYYKWTKDDHTTQYKLYKKWFSMYSRILVEISSRT</sequence>
<name>A0A0F8VV21_9ZZZZ</name>
<dbReference type="AlphaFoldDB" id="A0A0F8VV21"/>
<evidence type="ECO:0000313" key="1">
    <source>
        <dbReference type="EMBL" id="KKK48172.1"/>
    </source>
</evidence>
<protein>
    <submittedName>
        <fullName evidence="1">Uncharacterized protein</fullName>
    </submittedName>
</protein>